<keyword evidence="3" id="KW-1185">Reference proteome</keyword>
<evidence type="ECO:0000256" key="1">
    <source>
        <dbReference type="SAM" id="MobiDB-lite"/>
    </source>
</evidence>
<dbReference type="AlphaFoldDB" id="A0A9P9BXS7"/>
<feature type="compositionally biased region" description="Low complexity" evidence="1">
    <location>
        <begin position="460"/>
        <end position="475"/>
    </location>
</feature>
<dbReference type="RefSeq" id="XP_046016454.1">
    <property type="nucleotide sequence ID" value="XM_046163147.1"/>
</dbReference>
<dbReference type="OrthoDB" id="5424234at2759"/>
<organism evidence="2 3">
    <name type="scientific">Microdochium trichocladiopsis</name>
    <dbReference type="NCBI Taxonomy" id="1682393"/>
    <lineage>
        <taxon>Eukaryota</taxon>
        <taxon>Fungi</taxon>
        <taxon>Dikarya</taxon>
        <taxon>Ascomycota</taxon>
        <taxon>Pezizomycotina</taxon>
        <taxon>Sordariomycetes</taxon>
        <taxon>Xylariomycetidae</taxon>
        <taxon>Xylariales</taxon>
        <taxon>Microdochiaceae</taxon>
        <taxon>Microdochium</taxon>
    </lineage>
</organism>
<feature type="region of interest" description="Disordered" evidence="1">
    <location>
        <begin position="96"/>
        <end position="136"/>
    </location>
</feature>
<dbReference type="GeneID" id="70192693"/>
<sequence>MGGMILPKGIVTNTSWIYEEVAKYPVVPPDQIHKYWRVYTTTFTRLVDPTANRLENFWWHVWGSELRNLPGPVLARLFEEISNGPTFVKLRSTANRYEGPSQPSSPNANRVVDPDRHDENNSTIAHEGVQSPLSPELDAPADLAVARKSSAMQQPPGKPILKTPRAPSSTGPRPVARFVSPAVSDSEDLASSSSTAVNEQANARDADLLKAKVADKKRVGSVTPKKKGAKVVASTAARRRPAMPRRPSSQSSAGGSDNGSKESGSVSSKISSSARSIETIEEGKRTPAAHRPGTDVKIISAKSVGKRPATSVNHDHANTLEPAKTQTPPSSNLTSAGLQTSQHQMANSVPTTTSEPPTTNPQPSPRARNSSYEGQGTTNGRPSFPAGAAMSRSRSDMGTSRPGMRDWNMNRRGFSQGLLSGTTVTTSNATAQGTIIEFDENIPASLASLHNFGTEDDPIQGLQRSGTGSSTSSRLVPTLPSGSPNVHLGRSKSQLTLLLERQGDDKRSRR</sequence>
<feature type="region of interest" description="Disordered" evidence="1">
    <location>
        <begin position="216"/>
        <end position="414"/>
    </location>
</feature>
<feature type="compositionally biased region" description="Low complexity" evidence="1">
    <location>
        <begin position="261"/>
        <end position="276"/>
    </location>
</feature>
<gene>
    <name evidence="2" type="ORF">B0I36DRAFT_64597</name>
</gene>
<feature type="region of interest" description="Disordered" evidence="1">
    <location>
        <begin position="148"/>
        <end position="202"/>
    </location>
</feature>
<feature type="compositionally biased region" description="Polar residues" evidence="1">
    <location>
        <begin position="367"/>
        <end position="381"/>
    </location>
</feature>
<feature type="compositionally biased region" description="Polar residues" evidence="1">
    <location>
        <begin position="324"/>
        <end position="347"/>
    </location>
</feature>
<evidence type="ECO:0008006" key="4">
    <source>
        <dbReference type="Google" id="ProtNLM"/>
    </source>
</evidence>
<feature type="region of interest" description="Disordered" evidence="1">
    <location>
        <begin position="451"/>
        <end position="510"/>
    </location>
</feature>
<evidence type="ECO:0000313" key="2">
    <source>
        <dbReference type="EMBL" id="KAH7037333.1"/>
    </source>
</evidence>
<protein>
    <recommendedName>
        <fullName evidence="4">Nitrogen regulatory protein areA GATA-like domain-containing protein</fullName>
    </recommendedName>
</protein>
<proteinExistence type="predicted"/>
<feature type="compositionally biased region" description="Basic and acidic residues" evidence="1">
    <location>
        <begin position="501"/>
        <end position="510"/>
    </location>
</feature>
<name>A0A9P9BXS7_9PEZI</name>
<accession>A0A9P9BXS7</accession>
<dbReference type="Proteomes" id="UP000756346">
    <property type="component" value="Unassembled WGS sequence"/>
</dbReference>
<comment type="caution">
    <text evidence="2">The sequence shown here is derived from an EMBL/GenBank/DDBJ whole genome shotgun (WGS) entry which is preliminary data.</text>
</comment>
<evidence type="ECO:0000313" key="3">
    <source>
        <dbReference type="Proteomes" id="UP000756346"/>
    </source>
</evidence>
<reference evidence="2" key="1">
    <citation type="journal article" date="2021" name="Nat. Commun.">
        <title>Genetic determinants of endophytism in the Arabidopsis root mycobiome.</title>
        <authorList>
            <person name="Mesny F."/>
            <person name="Miyauchi S."/>
            <person name="Thiergart T."/>
            <person name="Pickel B."/>
            <person name="Atanasova L."/>
            <person name="Karlsson M."/>
            <person name="Huettel B."/>
            <person name="Barry K.W."/>
            <person name="Haridas S."/>
            <person name="Chen C."/>
            <person name="Bauer D."/>
            <person name="Andreopoulos W."/>
            <person name="Pangilinan J."/>
            <person name="LaButti K."/>
            <person name="Riley R."/>
            <person name="Lipzen A."/>
            <person name="Clum A."/>
            <person name="Drula E."/>
            <person name="Henrissat B."/>
            <person name="Kohler A."/>
            <person name="Grigoriev I.V."/>
            <person name="Martin F.M."/>
            <person name="Hacquard S."/>
        </authorList>
    </citation>
    <scope>NUCLEOTIDE SEQUENCE</scope>
    <source>
        <strain evidence="2">MPI-CAGE-CH-0230</strain>
    </source>
</reference>
<feature type="compositionally biased region" description="Low complexity" evidence="1">
    <location>
        <begin position="348"/>
        <end position="357"/>
    </location>
</feature>
<dbReference type="EMBL" id="JAGTJQ010000002">
    <property type="protein sequence ID" value="KAH7037333.1"/>
    <property type="molecule type" value="Genomic_DNA"/>
</dbReference>